<keyword evidence="2" id="KW-0472">Membrane</keyword>
<keyword evidence="2" id="KW-0812">Transmembrane</keyword>
<evidence type="ECO:0000256" key="1">
    <source>
        <dbReference type="SAM" id="MobiDB-lite"/>
    </source>
</evidence>
<dbReference type="OrthoDB" id="194312at2"/>
<evidence type="ECO:0000256" key="2">
    <source>
        <dbReference type="SAM" id="Phobius"/>
    </source>
</evidence>
<dbReference type="RefSeq" id="WP_105043752.1">
    <property type="nucleotide sequence ID" value="NZ_MQWA01000001.1"/>
</dbReference>
<keyword evidence="4" id="KW-1185">Reference proteome</keyword>
<comment type="caution">
    <text evidence="3">The sequence shown here is derived from an EMBL/GenBank/DDBJ whole genome shotgun (WGS) entry which is preliminary data.</text>
</comment>
<evidence type="ECO:0000313" key="4">
    <source>
        <dbReference type="Proteomes" id="UP000239907"/>
    </source>
</evidence>
<sequence length="234" mass="25154">MSTSTSHSSSEITLTYKYLLTFSTLSAVFFCWLYVTKPTIVSAIPDGSGESARQEPDAAAPQASKPSAPEQNSFTKLNSGGLPGDTPVSSGLSQTSAAEKSSNIPLPKSDSTEGLVGFEETNDRIQHVITAQSNSSSERIIIQVPVIYKTRGLRFGPEQANEAQRVLRALKIYQSQIKKLHQDGENIQLAWDSLLMSAQPIAALRADSPSLPQKSSSHPSMLSENSASTIKLSK</sequence>
<dbReference type="Proteomes" id="UP000239907">
    <property type="component" value="Unassembled WGS sequence"/>
</dbReference>
<reference evidence="3 4" key="1">
    <citation type="submission" date="2016-12" db="EMBL/GenBank/DDBJ databases">
        <title>Study of bacterial adaptation to deep sea.</title>
        <authorList>
            <person name="Song J."/>
            <person name="Yoshizawa S."/>
            <person name="Kogure K."/>
        </authorList>
    </citation>
    <scope>NUCLEOTIDE SEQUENCE [LARGE SCALE GENOMIC DNA]</scope>
    <source>
        <strain evidence="3 4">SAORIC-165</strain>
    </source>
</reference>
<feature type="compositionally biased region" description="Polar residues" evidence="1">
    <location>
        <begin position="87"/>
        <end position="104"/>
    </location>
</feature>
<accession>A0A2S7U420</accession>
<protein>
    <submittedName>
        <fullName evidence="3">Uncharacterized protein</fullName>
    </submittedName>
</protein>
<feature type="compositionally biased region" description="Polar residues" evidence="1">
    <location>
        <begin position="210"/>
        <end position="234"/>
    </location>
</feature>
<feature type="compositionally biased region" description="Low complexity" evidence="1">
    <location>
        <begin position="57"/>
        <end position="69"/>
    </location>
</feature>
<feature type="region of interest" description="Disordered" evidence="1">
    <location>
        <begin position="46"/>
        <end position="114"/>
    </location>
</feature>
<feature type="transmembrane region" description="Helical" evidence="2">
    <location>
        <begin position="16"/>
        <end position="35"/>
    </location>
</feature>
<dbReference type="EMBL" id="MQWA01000001">
    <property type="protein sequence ID" value="PQJ29257.1"/>
    <property type="molecule type" value="Genomic_DNA"/>
</dbReference>
<organism evidence="3 4">
    <name type="scientific">Rubritalea profundi</name>
    <dbReference type="NCBI Taxonomy" id="1658618"/>
    <lineage>
        <taxon>Bacteria</taxon>
        <taxon>Pseudomonadati</taxon>
        <taxon>Verrucomicrobiota</taxon>
        <taxon>Verrucomicrobiia</taxon>
        <taxon>Verrucomicrobiales</taxon>
        <taxon>Rubritaleaceae</taxon>
        <taxon>Rubritalea</taxon>
    </lineage>
</organism>
<dbReference type="AlphaFoldDB" id="A0A2S7U420"/>
<evidence type="ECO:0000313" key="3">
    <source>
        <dbReference type="EMBL" id="PQJ29257.1"/>
    </source>
</evidence>
<proteinExistence type="predicted"/>
<name>A0A2S7U420_9BACT</name>
<feature type="region of interest" description="Disordered" evidence="1">
    <location>
        <begin position="207"/>
        <end position="234"/>
    </location>
</feature>
<keyword evidence="2" id="KW-1133">Transmembrane helix</keyword>
<gene>
    <name evidence="3" type="ORF">BSZ32_12650</name>
</gene>